<reference evidence="1" key="1">
    <citation type="submission" date="2021-11" db="EMBL/GenBank/DDBJ databases">
        <authorList>
            <person name="Rodrigo-Torres L."/>
            <person name="Arahal R. D."/>
            <person name="Lucena T."/>
        </authorList>
    </citation>
    <scope>NUCLEOTIDE SEQUENCE</scope>
    <source>
        <strain evidence="1">CECT 7929</strain>
    </source>
</reference>
<organism evidence="1 2">
    <name type="scientific">Vibrio stylophorae</name>
    <dbReference type="NCBI Taxonomy" id="659351"/>
    <lineage>
        <taxon>Bacteria</taxon>
        <taxon>Pseudomonadati</taxon>
        <taxon>Pseudomonadota</taxon>
        <taxon>Gammaproteobacteria</taxon>
        <taxon>Vibrionales</taxon>
        <taxon>Vibrionaceae</taxon>
        <taxon>Vibrio</taxon>
    </lineage>
</organism>
<evidence type="ECO:0008006" key="3">
    <source>
        <dbReference type="Google" id="ProtNLM"/>
    </source>
</evidence>
<evidence type="ECO:0000313" key="1">
    <source>
        <dbReference type="EMBL" id="CAH0532385.1"/>
    </source>
</evidence>
<comment type="caution">
    <text evidence="1">The sequence shown here is derived from an EMBL/GenBank/DDBJ whole genome shotgun (WGS) entry which is preliminary data.</text>
</comment>
<dbReference type="InterPro" id="IPR009057">
    <property type="entry name" value="Homeodomain-like_sf"/>
</dbReference>
<name>A0ABM8ZQ08_9VIBR</name>
<dbReference type="EMBL" id="CAKLDI010000001">
    <property type="protein sequence ID" value="CAH0532385.1"/>
    <property type="molecule type" value="Genomic_DNA"/>
</dbReference>
<proteinExistence type="predicted"/>
<dbReference type="Gene3D" id="1.10.357.10">
    <property type="entry name" value="Tetracycline Repressor, domain 2"/>
    <property type="match status" value="1"/>
</dbReference>
<gene>
    <name evidence="1" type="ORF">VST7929_00214</name>
</gene>
<dbReference type="Proteomes" id="UP000838672">
    <property type="component" value="Unassembled WGS sequence"/>
</dbReference>
<dbReference type="SUPFAM" id="SSF46689">
    <property type="entry name" value="Homeodomain-like"/>
    <property type="match status" value="1"/>
</dbReference>
<dbReference type="RefSeq" id="WP_237464250.1">
    <property type="nucleotide sequence ID" value="NZ_CAKLDI010000001.1"/>
</dbReference>
<accession>A0ABM8ZQ08</accession>
<evidence type="ECO:0000313" key="2">
    <source>
        <dbReference type="Proteomes" id="UP000838672"/>
    </source>
</evidence>
<sequence>MTSMPTSLSSHQADILAACHRLLLQCPYAQLTTVDFAKAAKVSPRSLYRPWRNQRGWLLALMRWRLDKQLKKYPFDGAQSGMSFLAEQSLMFYRFYAEDRDFSQAYFAQSLQTTSYFQDQLHVFAEQLAFCLRHELPQCTDARRMLVASAWVSQYLHCLLQGLVSEQPPEIWHQQLIHWCQDLVLMCRGE</sequence>
<protein>
    <recommendedName>
        <fullName evidence="3">TetR/AcrR family transcriptional regulator</fullName>
    </recommendedName>
</protein>
<keyword evidence="2" id="KW-1185">Reference proteome</keyword>